<organism evidence="2 3">
    <name type="scientific">Microbacterium awajiense</name>
    <dbReference type="NCBI Taxonomy" id="415214"/>
    <lineage>
        <taxon>Bacteria</taxon>
        <taxon>Bacillati</taxon>
        <taxon>Actinomycetota</taxon>
        <taxon>Actinomycetes</taxon>
        <taxon>Micrococcales</taxon>
        <taxon>Microbacteriaceae</taxon>
        <taxon>Microbacterium</taxon>
    </lineage>
</organism>
<dbReference type="RefSeq" id="WP_344736999.1">
    <property type="nucleotide sequence ID" value="NZ_BAAAYU010000003.1"/>
</dbReference>
<dbReference type="CDD" id="cd11614">
    <property type="entry name" value="SAF_CpaB_FlgA_like"/>
    <property type="match status" value="1"/>
</dbReference>
<reference evidence="3" key="1">
    <citation type="journal article" date="2019" name="Int. J. Syst. Evol. Microbiol.">
        <title>The Global Catalogue of Microorganisms (GCM) 10K type strain sequencing project: providing services to taxonomists for standard genome sequencing and annotation.</title>
        <authorList>
            <consortium name="The Broad Institute Genomics Platform"/>
            <consortium name="The Broad Institute Genome Sequencing Center for Infectious Disease"/>
            <person name="Wu L."/>
            <person name="Ma J."/>
        </authorList>
    </citation>
    <scope>NUCLEOTIDE SEQUENCE [LARGE SCALE GENOMIC DNA]</scope>
    <source>
        <strain evidence="3">JCM 16544</strain>
    </source>
</reference>
<evidence type="ECO:0000259" key="1">
    <source>
        <dbReference type="SMART" id="SM00858"/>
    </source>
</evidence>
<gene>
    <name evidence="2" type="ORF">GCM10022200_11360</name>
</gene>
<proteinExistence type="predicted"/>
<feature type="domain" description="SAF" evidence="1">
    <location>
        <begin position="45"/>
        <end position="107"/>
    </location>
</feature>
<dbReference type="SMART" id="SM00858">
    <property type="entry name" value="SAF"/>
    <property type="match status" value="1"/>
</dbReference>
<dbReference type="Proteomes" id="UP001501697">
    <property type="component" value="Unassembled WGS sequence"/>
</dbReference>
<protein>
    <recommendedName>
        <fullName evidence="1">SAF domain-containing protein</fullName>
    </recommendedName>
</protein>
<evidence type="ECO:0000313" key="3">
    <source>
        <dbReference type="Proteomes" id="UP001501697"/>
    </source>
</evidence>
<dbReference type="EMBL" id="BAAAYU010000003">
    <property type="protein sequence ID" value="GAA3630366.1"/>
    <property type="molecule type" value="Genomic_DNA"/>
</dbReference>
<sequence>MSVPASSRPRARSAWADARLILGLVLIAASVAGVWLVVSAARQTAPAYAAAATIVPGQPITAGDLREVEVGLGQIGDAYLTDAAFGEDLVATRTIGAGELIPLGAVADADSSRTTTIVLRSQVEVPASVDAGTVVEVWVAPLIERGVYDVPRILIPDATVVSVDRDDAVIGSTSAAVELVIPRADVAATLEAIAGGAALSVVPVAGASR</sequence>
<evidence type="ECO:0000313" key="2">
    <source>
        <dbReference type="EMBL" id="GAA3630366.1"/>
    </source>
</evidence>
<dbReference type="Pfam" id="PF08666">
    <property type="entry name" value="SAF"/>
    <property type="match status" value="1"/>
</dbReference>
<keyword evidence="3" id="KW-1185">Reference proteome</keyword>
<name>A0ABP7AER1_9MICO</name>
<dbReference type="InterPro" id="IPR013974">
    <property type="entry name" value="SAF"/>
</dbReference>
<comment type="caution">
    <text evidence="2">The sequence shown here is derived from an EMBL/GenBank/DDBJ whole genome shotgun (WGS) entry which is preliminary data.</text>
</comment>
<accession>A0ABP7AER1</accession>